<comment type="subcellular location">
    <subcellularLocation>
        <location evidence="2">Mitochondrion inner membrane</location>
        <topology evidence="2">Single-pass membrane protein</topology>
    </subcellularLocation>
</comment>
<comment type="similarity">
    <text evidence="3">Belongs to the MICOS complex subunit Mic10 family.</text>
</comment>
<dbReference type="GO" id="GO:0061617">
    <property type="term" value="C:MICOS complex"/>
    <property type="evidence" value="ECO:0007669"/>
    <property type="project" value="InterPro"/>
</dbReference>
<dbReference type="Pfam" id="PF04418">
    <property type="entry name" value="DUF543"/>
    <property type="match status" value="1"/>
</dbReference>
<evidence type="ECO:0008006" key="11">
    <source>
        <dbReference type="Google" id="ProtNLM"/>
    </source>
</evidence>
<protein>
    <recommendedName>
        <fullName evidence="11">MICOS complex subunit MIC10</fullName>
    </recommendedName>
</protein>
<comment type="caution">
    <text evidence="9">The sequence shown here is derived from an EMBL/GenBank/DDBJ whole genome shotgun (WGS) entry which is preliminary data.</text>
</comment>
<keyword evidence="8" id="KW-0472">Membrane</keyword>
<keyword evidence="4" id="KW-0812">Transmembrane</keyword>
<reference evidence="9 10" key="1">
    <citation type="journal article" date="2023" name="G3 (Bethesda)">
        <title>A chromosome-length genome assembly and annotation of blackberry (Rubus argutus, cv. 'Hillquist').</title>
        <authorList>
            <person name="Bruna T."/>
            <person name="Aryal R."/>
            <person name="Dudchenko O."/>
            <person name="Sargent D.J."/>
            <person name="Mead D."/>
            <person name="Buti M."/>
            <person name="Cavallini A."/>
            <person name="Hytonen T."/>
            <person name="Andres J."/>
            <person name="Pham M."/>
            <person name="Weisz D."/>
            <person name="Mascagni F."/>
            <person name="Usai G."/>
            <person name="Natali L."/>
            <person name="Bassil N."/>
            <person name="Fernandez G.E."/>
            <person name="Lomsadze A."/>
            <person name="Armour M."/>
            <person name="Olukolu B."/>
            <person name="Poorten T."/>
            <person name="Britton C."/>
            <person name="Davik J."/>
            <person name="Ashrafi H."/>
            <person name="Aiden E.L."/>
            <person name="Borodovsky M."/>
            <person name="Worthington M."/>
        </authorList>
    </citation>
    <scope>NUCLEOTIDE SEQUENCE [LARGE SCALE GENOMIC DNA]</scope>
    <source>
        <strain evidence="9">PI 553951</strain>
    </source>
</reference>
<evidence type="ECO:0000256" key="8">
    <source>
        <dbReference type="ARBA" id="ARBA00023136"/>
    </source>
</evidence>
<evidence type="ECO:0000256" key="7">
    <source>
        <dbReference type="ARBA" id="ARBA00023128"/>
    </source>
</evidence>
<dbReference type="Proteomes" id="UP001457282">
    <property type="component" value="Unassembled WGS sequence"/>
</dbReference>
<dbReference type="AlphaFoldDB" id="A0AAW1X0B3"/>
<dbReference type="EMBL" id="JBEDUW010000005">
    <property type="protein sequence ID" value="KAK9929703.1"/>
    <property type="molecule type" value="Genomic_DNA"/>
</dbReference>
<dbReference type="PANTHER" id="PTHR21304:SF0">
    <property type="entry name" value="MICOS COMPLEX SUBUNIT MIC10"/>
    <property type="match status" value="1"/>
</dbReference>
<keyword evidence="5" id="KW-0999">Mitochondrion inner membrane</keyword>
<evidence type="ECO:0000256" key="6">
    <source>
        <dbReference type="ARBA" id="ARBA00022989"/>
    </source>
</evidence>
<sequence>MADNREILPPQYNVNAKWDACIDLTVRRFVYSTLGGAVGGLLLFRSPVTRWASVAFGAGLGIGSAYADCSRLFEGSPSKLASRKIVGTPASQCPAYMNMLYIGFNDLAIAKKSSNDICLLESCGSSGEVCLLSLVFILSFGNNLWIQSDQKDNHALDHFNWMDRIEVVLVKLTHTFGIQTRVFLLRLLVVSPPAMALNM</sequence>
<comment type="function">
    <text evidence="1">Component of the MICOS complex, a large protein complex of the mitochondrial inner membrane that plays crucial roles in the maintenance of crista junctions, inner membrane architecture, and formation of contact sites to the outer membrane.</text>
</comment>
<organism evidence="9 10">
    <name type="scientific">Rubus argutus</name>
    <name type="common">Southern blackberry</name>
    <dbReference type="NCBI Taxonomy" id="59490"/>
    <lineage>
        <taxon>Eukaryota</taxon>
        <taxon>Viridiplantae</taxon>
        <taxon>Streptophyta</taxon>
        <taxon>Embryophyta</taxon>
        <taxon>Tracheophyta</taxon>
        <taxon>Spermatophyta</taxon>
        <taxon>Magnoliopsida</taxon>
        <taxon>eudicotyledons</taxon>
        <taxon>Gunneridae</taxon>
        <taxon>Pentapetalae</taxon>
        <taxon>rosids</taxon>
        <taxon>fabids</taxon>
        <taxon>Rosales</taxon>
        <taxon>Rosaceae</taxon>
        <taxon>Rosoideae</taxon>
        <taxon>Rosoideae incertae sedis</taxon>
        <taxon>Rubus</taxon>
    </lineage>
</organism>
<evidence type="ECO:0000256" key="2">
    <source>
        <dbReference type="ARBA" id="ARBA00004434"/>
    </source>
</evidence>
<gene>
    <name evidence="9" type="ORF">M0R45_026791</name>
</gene>
<evidence type="ECO:0000256" key="1">
    <source>
        <dbReference type="ARBA" id="ARBA00002689"/>
    </source>
</evidence>
<dbReference type="PANTHER" id="PTHR21304">
    <property type="entry name" value="MICOS COMPLEX SUBUNIT MIC10"/>
    <property type="match status" value="1"/>
</dbReference>
<keyword evidence="7" id="KW-0496">Mitochondrion</keyword>
<proteinExistence type="inferred from homology"/>
<dbReference type="InterPro" id="IPR007512">
    <property type="entry name" value="Mic10"/>
</dbReference>
<evidence type="ECO:0000313" key="9">
    <source>
        <dbReference type="EMBL" id="KAK9929703.1"/>
    </source>
</evidence>
<evidence type="ECO:0000256" key="5">
    <source>
        <dbReference type="ARBA" id="ARBA00022792"/>
    </source>
</evidence>
<evidence type="ECO:0000256" key="4">
    <source>
        <dbReference type="ARBA" id="ARBA00022692"/>
    </source>
</evidence>
<keyword evidence="6" id="KW-1133">Transmembrane helix</keyword>
<accession>A0AAW1X0B3</accession>
<name>A0AAW1X0B3_RUBAR</name>
<evidence type="ECO:0000313" key="10">
    <source>
        <dbReference type="Proteomes" id="UP001457282"/>
    </source>
</evidence>
<evidence type="ECO:0000256" key="3">
    <source>
        <dbReference type="ARBA" id="ARBA00006792"/>
    </source>
</evidence>
<keyword evidence="10" id="KW-1185">Reference proteome</keyword>